<dbReference type="AlphaFoldDB" id="F0XEM9"/>
<dbReference type="OrthoDB" id="3558870at2759"/>
<dbReference type="GeneID" id="25980718"/>
<dbReference type="HOGENOM" id="CLU_903654_0_0_1"/>
<gene>
    <name evidence="1" type="ORF">CMQ_720</name>
</gene>
<protein>
    <submittedName>
        <fullName evidence="1">Uncharacterized protein</fullName>
    </submittedName>
</protein>
<accession>F0XEM9</accession>
<organism evidence="2">
    <name type="scientific">Grosmannia clavigera (strain kw1407 / UAMH 11150)</name>
    <name type="common">Blue stain fungus</name>
    <name type="synonym">Graphiocladiella clavigera</name>
    <dbReference type="NCBI Taxonomy" id="655863"/>
    <lineage>
        <taxon>Eukaryota</taxon>
        <taxon>Fungi</taxon>
        <taxon>Dikarya</taxon>
        <taxon>Ascomycota</taxon>
        <taxon>Pezizomycotina</taxon>
        <taxon>Sordariomycetes</taxon>
        <taxon>Sordariomycetidae</taxon>
        <taxon>Ophiostomatales</taxon>
        <taxon>Ophiostomataceae</taxon>
        <taxon>Leptographium</taxon>
    </lineage>
</organism>
<dbReference type="RefSeq" id="XP_014173274.1">
    <property type="nucleotide sequence ID" value="XM_014317799.1"/>
</dbReference>
<evidence type="ECO:0000313" key="1">
    <source>
        <dbReference type="EMBL" id="EFX03792.1"/>
    </source>
</evidence>
<evidence type="ECO:0000313" key="2">
    <source>
        <dbReference type="Proteomes" id="UP000007796"/>
    </source>
</evidence>
<sequence length="282" mass="27403">MSSLAVLNGTYANATSSAAVSGTLAVLASGTSVAAASSANLPTFTTTYTYCAKAADTTTVWDATYTIVEVVCAASETWTVPAVPPCFVESTVSCNSEIQTITCPVVVAERTTSVSICGNGVTASAGAWAEATATAVADEDWVSAGASAEAEATAGAGEGWFSVGASAEAEAKATADVGEGWFSAGGNVETEAKATASAGAEATAVAVADGSTCVIAAEATAKASAGASVAIVAGPATNSSSSINASASTTVGSWIVTADATSIKNSFTLVGTAVLLICPFLL</sequence>
<name>F0XEM9_GROCL</name>
<proteinExistence type="predicted"/>
<reference evidence="1 2" key="1">
    <citation type="journal article" date="2011" name="Proc. Natl. Acad. Sci. U.S.A.">
        <title>Genome and transcriptome analyses of the mountain pine beetle-fungal symbiont Grosmannia clavigera, a lodgepole pine pathogen.</title>
        <authorList>
            <person name="DiGuistini S."/>
            <person name="Wang Y."/>
            <person name="Liao N.Y."/>
            <person name="Taylor G."/>
            <person name="Tanguay P."/>
            <person name="Feau N."/>
            <person name="Henrissat B."/>
            <person name="Chan S.K."/>
            <person name="Hesse-Orce U."/>
            <person name="Alamouti S.M."/>
            <person name="Tsui C.K.M."/>
            <person name="Docking R.T."/>
            <person name="Levasseur A."/>
            <person name="Haridas S."/>
            <person name="Robertson G."/>
            <person name="Birol I."/>
            <person name="Holt R.A."/>
            <person name="Marra M.A."/>
            <person name="Hamelin R.C."/>
            <person name="Hirst M."/>
            <person name="Jones S.J.M."/>
            <person name="Bohlmann J."/>
            <person name="Breuil C."/>
        </authorList>
    </citation>
    <scope>NUCLEOTIDE SEQUENCE [LARGE SCALE GENOMIC DNA]</scope>
    <source>
        <strain evidence="2">kw1407 / UAMH 11150</strain>
    </source>
</reference>
<dbReference type="Proteomes" id="UP000007796">
    <property type="component" value="Unassembled WGS sequence"/>
</dbReference>
<dbReference type="EMBL" id="GL629765">
    <property type="protein sequence ID" value="EFX03792.1"/>
    <property type="molecule type" value="Genomic_DNA"/>
</dbReference>
<dbReference type="STRING" id="655863.F0XEM9"/>
<keyword evidence="2" id="KW-1185">Reference proteome</keyword>
<dbReference type="InParanoid" id="F0XEM9"/>
<dbReference type="eggNOG" id="ENOG502T0QC">
    <property type="taxonomic scope" value="Eukaryota"/>
</dbReference>